<keyword evidence="3" id="KW-0408">Iron</keyword>
<evidence type="ECO:0000259" key="5">
    <source>
        <dbReference type="PROSITE" id="PS51379"/>
    </source>
</evidence>
<reference evidence="6 7" key="1">
    <citation type="submission" date="2024-09" db="EMBL/GenBank/DDBJ databases">
        <title>Laminarin stimulates single cell rates of sulfate reduction while oxygen inhibits transcriptomic activity in coastal marine sediment.</title>
        <authorList>
            <person name="Lindsay M."/>
            <person name="Orcutt B."/>
            <person name="Emerson D."/>
            <person name="Stepanauskas R."/>
            <person name="D'Angelo T."/>
        </authorList>
    </citation>
    <scope>NUCLEOTIDE SEQUENCE [LARGE SCALE GENOMIC DNA]</scope>
    <source>
        <strain evidence="6">SAG AM-311-K15</strain>
    </source>
</reference>
<dbReference type="InterPro" id="IPR017900">
    <property type="entry name" value="4Fe4S_Fe_S_CS"/>
</dbReference>
<evidence type="ECO:0000313" key="6">
    <source>
        <dbReference type="EMBL" id="MFC1850315.1"/>
    </source>
</evidence>
<dbReference type="PANTHER" id="PTHR43687">
    <property type="entry name" value="ADENYLYLSULFATE REDUCTASE, BETA SUBUNIT"/>
    <property type="match status" value="1"/>
</dbReference>
<feature type="domain" description="4Fe-4S ferredoxin-type" evidence="5">
    <location>
        <begin position="18"/>
        <end position="47"/>
    </location>
</feature>
<protein>
    <submittedName>
        <fullName evidence="6">Ferredoxin family protein</fullName>
    </submittedName>
</protein>
<keyword evidence="7" id="KW-1185">Reference proteome</keyword>
<dbReference type="PROSITE" id="PS00198">
    <property type="entry name" value="4FE4S_FER_1"/>
    <property type="match status" value="1"/>
</dbReference>
<evidence type="ECO:0000256" key="4">
    <source>
        <dbReference type="ARBA" id="ARBA00023014"/>
    </source>
</evidence>
<proteinExistence type="predicted"/>
<dbReference type="SUPFAM" id="SSF54862">
    <property type="entry name" value="4Fe-4S ferredoxins"/>
    <property type="match status" value="1"/>
</dbReference>
<dbReference type="EMBL" id="JBHPBY010000091">
    <property type="protein sequence ID" value="MFC1850315.1"/>
    <property type="molecule type" value="Genomic_DNA"/>
</dbReference>
<gene>
    <name evidence="6" type="ORF">ACFL27_09005</name>
</gene>
<dbReference type="Pfam" id="PF12838">
    <property type="entry name" value="Fer4_7"/>
    <property type="match status" value="1"/>
</dbReference>
<dbReference type="Proteomes" id="UP001594351">
    <property type="component" value="Unassembled WGS sequence"/>
</dbReference>
<sequence length="92" mass="10953">MQFWRKPLDLDKVKVPHGKVYIINDRCKGCEFCVEYCPRDVLELSTEFNIKGYHPPYVKNEEDCVNCDLCERICPEFAIYCINREELVQIDM</sequence>
<dbReference type="InterPro" id="IPR050572">
    <property type="entry name" value="Fe-S_Ferredoxin"/>
</dbReference>
<feature type="domain" description="4Fe-4S ferredoxin-type" evidence="5">
    <location>
        <begin position="54"/>
        <end position="84"/>
    </location>
</feature>
<evidence type="ECO:0000256" key="1">
    <source>
        <dbReference type="ARBA" id="ARBA00022485"/>
    </source>
</evidence>
<keyword evidence="2" id="KW-0479">Metal-binding</keyword>
<comment type="caution">
    <text evidence="6">The sequence shown here is derived from an EMBL/GenBank/DDBJ whole genome shotgun (WGS) entry which is preliminary data.</text>
</comment>
<evidence type="ECO:0000256" key="2">
    <source>
        <dbReference type="ARBA" id="ARBA00022723"/>
    </source>
</evidence>
<dbReference type="InterPro" id="IPR017896">
    <property type="entry name" value="4Fe4S_Fe-S-bd"/>
</dbReference>
<name>A0ABV6YVT1_UNCC1</name>
<organism evidence="6 7">
    <name type="scientific">candidate division CSSED10-310 bacterium</name>
    <dbReference type="NCBI Taxonomy" id="2855610"/>
    <lineage>
        <taxon>Bacteria</taxon>
        <taxon>Bacteria division CSSED10-310</taxon>
    </lineage>
</organism>
<dbReference type="PANTHER" id="PTHR43687:SF4">
    <property type="entry name" value="BLR5484 PROTEIN"/>
    <property type="match status" value="1"/>
</dbReference>
<keyword evidence="4" id="KW-0411">Iron-sulfur</keyword>
<evidence type="ECO:0000313" key="7">
    <source>
        <dbReference type="Proteomes" id="UP001594351"/>
    </source>
</evidence>
<accession>A0ABV6YVT1</accession>
<dbReference type="PROSITE" id="PS51379">
    <property type="entry name" value="4FE4S_FER_2"/>
    <property type="match status" value="2"/>
</dbReference>
<dbReference type="Gene3D" id="3.30.70.20">
    <property type="match status" value="1"/>
</dbReference>
<keyword evidence="1" id="KW-0004">4Fe-4S</keyword>
<evidence type="ECO:0000256" key="3">
    <source>
        <dbReference type="ARBA" id="ARBA00023004"/>
    </source>
</evidence>